<evidence type="ECO:0000313" key="4">
    <source>
        <dbReference type="WBParaSite" id="PSAMB.scaffold183size68339.g3088.t1"/>
    </source>
</evidence>
<dbReference type="WBParaSite" id="PSAMB.scaffold183size68339.g3088.t1">
    <property type="protein sequence ID" value="PSAMB.scaffold183size68339.g3088.t1"/>
    <property type="gene ID" value="PSAMB.scaffold183size68339.g3088"/>
</dbReference>
<feature type="coiled-coil region" evidence="1">
    <location>
        <begin position="89"/>
        <end position="120"/>
    </location>
</feature>
<evidence type="ECO:0000313" key="3">
    <source>
        <dbReference type="Proteomes" id="UP000887566"/>
    </source>
</evidence>
<organism evidence="3 4">
    <name type="scientific">Plectus sambesii</name>
    <dbReference type="NCBI Taxonomy" id="2011161"/>
    <lineage>
        <taxon>Eukaryota</taxon>
        <taxon>Metazoa</taxon>
        <taxon>Ecdysozoa</taxon>
        <taxon>Nematoda</taxon>
        <taxon>Chromadorea</taxon>
        <taxon>Plectida</taxon>
        <taxon>Plectina</taxon>
        <taxon>Plectoidea</taxon>
        <taxon>Plectidae</taxon>
        <taxon>Plectus</taxon>
    </lineage>
</organism>
<evidence type="ECO:0000256" key="1">
    <source>
        <dbReference type="SAM" id="Coils"/>
    </source>
</evidence>
<dbReference type="AlphaFoldDB" id="A0A914VE47"/>
<protein>
    <submittedName>
        <fullName evidence="4">Uncharacterized protein</fullName>
    </submittedName>
</protein>
<reference evidence="4" key="1">
    <citation type="submission" date="2022-11" db="UniProtKB">
        <authorList>
            <consortium name="WormBaseParasite"/>
        </authorList>
    </citation>
    <scope>IDENTIFICATION</scope>
</reference>
<proteinExistence type="predicted"/>
<dbReference type="Proteomes" id="UP000887566">
    <property type="component" value="Unplaced"/>
</dbReference>
<feature type="region of interest" description="Disordered" evidence="2">
    <location>
        <begin position="1"/>
        <end position="50"/>
    </location>
</feature>
<keyword evidence="3" id="KW-1185">Reference proteome</keyword>
<keyword evidence="1" id="KW-0175">Coiled coil</keyword>
<evidence type="ECO:0000256" key="2">
    <source>
        <dbReference type="SAM" id="MobiDB-lite"/>
    </source>
</evidence>
<name>A0A914VE47_9BILA</name>
<feature type="compositionally biased region" description="Polar residues" evidence="2">
    <location>
        <begin position="30"/>
        <end position="40"/>
    </location>
</feature>
<sequence>MSADAVNGDSEVPNVRMRSKVPSPLAANPSAENGSSNGTPSAAAEQNGKVAAALSRSMAVLQEVPPELEESSEEIRKLDSQLGHLNDYVEKMEVRLREGSDRLQKTLNEQKEEREKRRRSFMQRLATNQQEDMDFQNKMQSMLTRVDTARNRQSIYEIIKGMEVPKVDENGAAGESS</sequence>
<accession>A0A914VE47</accession>